<comment type="cofactor">
    <cofactor evidence="1">
        <name>heme</name>
        <dbReference type="ChEBI" id="CHEBI:30413"/>
    </cofactor>
</comment>
<dbReference type="PANTHER" id="PTHR24286">
    <property type="entry name" value="CYTOCHROME P450 26"/>
    <property type="match status" value="1"/>
</dbReference>
<dbReference type="Pfam" id="PF00067">
    <property type="entry name" value="p450"/>
    <property type="match status" value="1"/>
</dbReference>
<evidence type="ECO:0000256" key="3">
    <source>
        <dbReference type="ARBA" id="ARBA00022617"/>
    </source>
</evidence>
<dbReference type="InterPro" id="IPR017972">
    <property type="entry name" value="Cyt_P450_CS"/>
</dbReference>
<dbReference type="SUPFAM" id="SSF48264">
    <property type="entry name" value="Cytochrome P450"/>
    <property type="match status" value="1"/>
</dbReference>
<dbReference type="InterPro" id="IPR001128">
    <property type="entry name" value="Cyt_P450"/>
</dbReference>
<evidence type="ECO:0000313" key="9">
    <source>
        <dbReference type="EMBL" id="CAH0991706.1"/>
    </source>
</evidence>
<reference evidence="9" key="1">
    <citation type="submission" date="2021-12" db="EMBL/GenBank/DDBJ databases">
        <authorList>
            <person name="Rodrigo-Torres L."/>
            <person name="Arahal R. D."/>
            <person name="Lucena T."/>
        </authorList>
    </citation>
    <scope>NUCLEOTIDE SEQUENCE</scope>
    <source>
        <strain evidence="9">CECT 8267</strain>
    </source>
</reference>
<evidence type="ECO:0000256" key="7">
    <source>
        <dbReference type="ARBA" id="ARBA00023033"/>
    </source>
</evidence>
<proteinExistence type="inferred from homology"/>
<name>A0ABM9AES4_9GAMM</name>
<dbReference type="RefSeq" id="WP_237444408.1">
    <property type="nucleotide sequence ID" value="NZ_CAKLPX010000002.1"/>
</dbReference>
<keyword evidence="3 8" id="KW-0349">Heme</keyword>
<evidence type="ECO:0000256" key="2">
    <source>
        <dbReference type="ARBA" id="ARBA00010617"/>
    </source>
</evidence>
<dbReference type="PANTHER" id="PTHR24286:SF24">
    <property type="entry name" value="LANOSTEROL 14-ALPHA DEMETHYLASE"/>
    <property type="match status" value="1"/>
</dbReference>
<keyword evidence="10" id="KW-1185">Reference proteome</keyword>
<evidence type="ECO:0000256" key="1">
    <source>
        <dbReference type="ARBA" id="ARBA00001971"/>
    </source>
</evidence>
<dbReference type="Gene3D" id="1.10.630.10">
    <property type="entry name" value="Cytochrome P450"/>
    <property type="match status" value="1"/>
</dbReference>
<protein>
    <submittedName>
        <fullName evidence="9">Cytochrome P450 136</fullName>
        <ecNumber evidence="9">1.14.-.-</ecNumber>
    </submittedName>
</protein>
<sequence>MNASVKPDYQSAKNNTKLKHIPGHYGLPVLGNTIDLFKNLHLMTVERWQQYGAISRGQMGREKGLIALGPDIAKEILIDRDKNFSSRMGYDRSLVPFFGLGLLMHDFDEHRFQRRILQTGFKTPAMRGYVELMNPVLEQGIKSWKMDKDFRFYPEIKKLLLRMALKVFYGVEESLDQSSALSKAFLDCTEGQLGLYQVDMPGFKFHTGMKGSRYLRDYILKLIPSRREGDGKDMLSFMCKETKPDGSLFSDDEILDHAGFLLFAAHDTTTSTLTHMMYYLAKQPEWQQRLREEGQAFDKNFLDYEDLGQLEQLDWVFNESQRLHPSVMVMARRTISDCVLAGHKVPANTMIFQFPMFTNRMEEYWTRPGEFEPDRFGDDRAEQKNHPFCFMPFGGGAHKCIGMHFAAMQAKLFTHQFLRHCEFKLPDNHVAEFQTVPLPKLKDDLPLLAV</sequence>
<keyword evidence="7 8" id="KW-0503">Monooxygenase</keyword>
<dbReference type="InterPro" id="IPR002401">
    <property type="entry name" value="Cyt_P450_E_grp-I"/>
</dbReference>
<keyword evidence="4 8" id="KW-0479">Metal-binding</keyword>
<dbReference type="PROSITE" id="PS00086">
    <property type="entry name" value="CYTOCHROME_P450"/>
    <property type="match status" value="1"/>
</dbReference>
<dbReference type="GO" id="GO:0016491">
    <property type="term" value="F:oxidoreductase activity"/>
    <property type="evidence" value="ECO:0007669"/>
    <property type="project" value="UniProtKB-KW"/>
</dbReference>
<accession>A0ABM9AES4</accession>
<evidence type="ECO:0000256" key="4">
    <source>
        <dbReference type="ARBA" id="ARBA00022723"/>
    </source>
</evidence>
<organism evidence="9 10">
    <name type="scientific">Sinobacterium norvegicum</name>
    <dbReference type="NCBI Taxonomy" id="1641715"/>
    <lineage>
        <taxon>Bacteria</taxon>
        <taxon>Pseudomonadati</taxon>
        <taxon>Pseudomonadota</taxon>
        <taxon>Gammaproteobacteria</taxon>
        <taxon>Cellvibrionales</taxon>
        <taxon>Spongiibacteraceae</taxon>
        <taxon>Sinobacterium</taxon>
    </lineage>
</organism>
<dbReference type="PRINTS" id="PR00463">
    <property type="entry name" value="EP450I"/>
</dbReference>
<comment type="caution">
    <text evidence="9">The sequence shown here is derived from an EMBL/GenBank/DDBJ whole genome shotgun (WGS) entry which is preliminary data.</text>
</comment>
<dbReference type="EMBL" id="CAKLPX010000002">
    <property type="protein sequence ID" value="CAH0991706.1"/>
    <property type="molecule type" value="Genomic_DNA"/>
</dbReference>
<gene>
    <name evidence="9" type="ORF">SIN8267_01820</name>
</gene>
<comment type="similarity">
    <text evidence="2 8">Belongs to the cytochrome P450 family.</text>
</comment>
<keyword evidence="6 8" id="KW-0408">Iron</keyword>
<dbReference type="EC" id="1.14.-.-" evidence="9"/>
<keyword evidence="5 8" id="KW-0560">Oxidoreductase</keyword>
<dbReference type="PRINTS" id="PR00385">
    <property type="entry name" value="P450"/>
</dbReference>
<evidence type="ECO:0000256" key="5">
    <source>
        <dbReference type="ARBA" id="ARBA00023002"/>
    </source>
</evidence>
<evidence type="ECO:0000256" key="6">
    <source>
        <dbReference type="ARBA" id="ARBA00023004"/>
    </source>
</evidence>
<dbReference type="Proteomes" id="UP000838100">
    <property type="component" value="Unassembled WGS sequence"/>
</dbReference>
<dbReference type="InterPro" id="IPR036396">
    <property type="entry name" value="Cyt_P450_sf"/>
</dbReference>
<evidence type="ECO:0000313" key="10">
    <source>
        <dbReference type="Proteomes" id="UP000838100"/>
    </source>
</evidence>
<evidence type="ECO:0000256" key="8">
    <source>
        <dbReference type="RuleBase" id="RU000461"/>
    </source>
</evidence>